<comment type="caution">
    <text evidence="2">The sequence shown here is derived from an EMBL/GenBank/DDBJ whole genome shotgun (WGS) entry which is preliminary data.</text>
</comment>
<name>A0AAE3ZKQ6_9ACTN</name>
<sequence length="55" mass="6274">MEHRPHMQQLRIEPQALLVPAQRSPEKHSPGMIEQQRRSTTPLTEGRSSGRDSIS</sequence>
<dbReference type="Proteomes" id="UP001180845">
    <property type="component" value="Unassembled WGS sequence"/>
</dbReference>
<evidence type="ECO:0000256" key="1">
    <source>
        <dbReference type="SAM" id="MobiDB-lite"/>
    </source>
</evidence>
<dbReference type="AlphaFoldDB" id="A0AAE3ZKQ6"/>
<evidence type="ECO:0000313" key="3">
    <source>
        <dbReference type="Proteomes" id="UP001180845"/>
    </source>
</evidence>
<reference evidence="2" key="1">
    <citation type="submission" date="2023-07" db="EMBL/GenBank/DDBJ databases">
        <title>Sequencing the genomes of 1000 actinobacteria strains.</title>
        <authorList>
            <person name="Klenk H.-P."/>
        </authorList>
    </citation>
    <scope>NUCLEOTIDE SEQUENCE</scope>
    <source>
        <strain evidence="2">DSM 45977</strain>
    </source>
</reference>
<keyword evidence="3" id="KW-1185">Reference proteome</keyword>
<dbReference type="EMBL" id="JAVDXW010000002">
    <property type="protein sequence ID" value="MDR7304634.1"/>
    <property type="molecule type" value="Genomic_DNA"/>
</dbReference>
<accession>A0AAE3ZKQ6</accession>
<proteinExistence type="predicted"/>
<feature type="region of interest" description="Disordered" evidence="1">
    <location>
        <begin position="1"/>
        <end position="55"/>
    </location>
</feature>
<protein>
    <submittedName>
        <fullName evidence="2">Uncharacterized protein</fullName>
    </submittedName>
</protein>
<evidence type="ECO:0000313" key="2">
    <source>
        <dbReference type="EMBL" id="MDR7304634.1"/>
    </source>
</evidence>
<gene>
    <name evidence="2" type="ORF">JOF55_004878</name>
</gene>
<organism evidence="2 3">
    <name type="scientific">Haloactinomyces albus</name>
    <dbReference type="NCBI Taxonomy" id="1352928"/>
    <lineage>
        <taxon>Bacteria</taxon>
        <taxon>Bacillati</taxon>
        <taxon>Actinomycetota</taxon>
        <taxon>Actinomycetes</taxon>
        <taxon>Actinopolysporales</taxon>
        <taxon>Actinopolysporaceae</taxon>
        <taxon>Haloactinomyces</taxon>
    </lineage>
</organism>
<feature type="compositionally biased region" description="Polar residues" evidence="1">
    <location>
        <begin position="38"/>
        <end position="47"/>
    </location>
</feature>